<dbReference type="AlphaFoldDB" id="Q5V4F0"/>
<sequence>MVLEALEKILDINFRPNIDIRNVSLINYESRDKLQKEGDSLKINISELSEKERRELLNVPPEQFEIQGRVLDEKEESDANAIEQGYDESADEIIDYFDGILSENYLSIVDASLYLRALINQKDIDRDEIHERKKDIAKKYGTDAFYLSSLVTAGYFDPDGGVRDIYVGMELNDQYDRYKFQERLEELVGKKLLCIFVENDDTIHDVTQETIQRLALYQRKEPVNEWLDMRGIGDQCEEIIDGALTNLEEEYIGIDYDQWSDGDNLYVRIHPHSLPDITS</sequence>
<dbReference type="Proteomes" id="UP000001169">
    <property type="component" value="Chromosome I"/>
</dbReference>
<evidence type="ECO:0000313" key="1">
    <source>
        <dbReference type="EMBL" id="AAV45602.1"/>
    </source>
</evidence>
<proteinExistence type="predicted"/>
<dbReference type="HOGENOM" id="CLU_996062_0_0_2"/>
<dbReference type="EMBL" id="AY596297">
    <property type="protein sequence ID" value="AAV45602.1"/>
    <property type="molecule type" value="Genomic_DNA"/>
</dbReference>
<accession>Q5V4F0</accession>
<dbReference type="EnsemblBacteria" id="AAV45602">
    <property type="protein sequence ID" value="AAV45602"/>
    <property type="gene ID" value="rrnAC0591"/>
</dbReference>
<gene>
    <name evidence="1" type="ordered locus">rrnAC0591</name>
    <name evidence="2" type="ORF">E6P14_05765</name>
</gene>
<name>Q5V4F0_HALMA</name>
<organism evidence="1 3">
    <name type="scientific">Haloarcula marismortui (strain ATCC 43049 / DSM 3752 / JCM 8966 / VKM B-1809)</name>
    <name type="common">Halobacterium marismortui</name>
    <dbReference type="NCBI Taxonomy" id="272569"/>
    <lineage>
        <taxon>Archaea</taxon>
        <taxon>Methanobacteriati</taxon>
        <taxon>Methanobacteriota</taxon>
        <taxon>Stenosarchaea group</taxon>
        <taxon>Halobacteria</taxon>
        <taxon>Halobacteriales</taxon>
        <taxon>Haloarculaceae</taxon>
        <taxon>Haloarcula</taxon>
    </lineage>
</organism>
<dbReference type="RefSeq" id="WP_011223110.1">
    <property type="nucleotide sequence ID" value="NC_006396.1"/>
</dbReference>
<reference evidence="2 4" key="2">
    <citation type="submission" date="2019-04" db="EMBL/GenBank/DDBJ databases">
        <title>Methylomes of two halophilic Archaea, Haloarcula marismortui and Haloferax mediterranei.</title>
        <authorList>
            <person name="DasSarma S."/>
            <person name="DasSarma P."/>
            <person name="DasSarma S."/>
            <person name="Fomenkov A."/>
            <person name="Vincze T."/>
            <person name="Anton B.P."/>
            <person name="Roberts R.J."/>
        </authorList>
    </citation>
    <scope>NUCLEOTIDE SEQUENCE [LARGE SCALE GENOMIC DNA]</scope>
    <source>
        <strain evidence="2 4">ATCC 43049</strain>
    </source>
</reference>
<evidence type="ECO:0000313" key="3">
    <source>
        <dbReference type="Proteomes" id="UP000001169"/>
    </source>
</evidence>
<evidence type="ECO:0000313" key="4">
    <source>
        <dbReference type="Proteomes" id="UP000298722"/>
    </source>
</evidence>
<dbReference type="Proteomes" id="UP000298722">
    <property type="component" value="Chromosome"/>
</dbReference>
<reference evidence="1 3" key="1">
    <citation type="journal article" date="2004" name="Genome Res.">
        <title>Genome sequence of Haloarcula marismortui: a halophilic archaeon from the Dead Sea.</title>
        <authorList>
            <person name="Baliga N.S."/>
            <person name="Bonneau R."/>
            <person name="Facciotti M.T."/>
            <person name="Pan M."/>
            <person name="Glusman G."/>
            <person name="Deutsch E.W."/>
            <person name="Shannon P."/>
            <person name="Chiu Y."/>
            <person name="Weng R.S."/>
            <person name="Gan R.R."/>
            <person name="Hung P."/>
            <person name="Date S.V."/>
            <person name="Marcotte E."/>
            <person name="Hood L."/>
            <person name="Ng W.V."/>
        </authorList>
    </citation>
    <scope>NUCLEOTIDE SEQUENCE [LARGE SCALE GENOMIC DNA]</scope>
    <source>
        <strain evidence="1">ATCC 43049</strain>
        <strain evidence="3">ATCC 43049 / DSM 3752 / JCM 8966 / VKM B-1809</strain>
    </source>
</reference>
<dbReference type="GeneID" id="40151642"/>
<evidence type="ECO:0000313" key="2">
    <source>
        <dbReference type="EMBL" id="QCP90389.1"/>
    </source>
</evidence>
<dbReference type="KEGG" id="hma:rrnAC0591"/>
<dbReference type="EMBL" id="CP039138">
    <property type="protein sequence ID" value="QCP90389.1"/>
    <property type="molecule type" value="Genomic_DNA"/>
</dbReference>
<dbReference type="STRING" id="272569.rrnAC0591"/>
<dbReference type="PaxDb" id="272569-rrnAC0591"/>
<keyword evidence="3" id="KW-1185">Reference proteome</keyword>
<protein>
    <submittedName>
        <fullName evidence="1">Uncharacterized protein</fullName>
    </submittedName>
</protein>
<dbReference type="eggNOG" id="arCOG09035">
    <property type="taxonomic scope" value="Archaea"/>
</dbReference>